<evidence type="ECO:0000313" key="2">
    <source>
        <dbReference type="EMBL" id="KAF0289396.1"/>
    </source>
</evidence>
<dbReference type="PANTHER" id="PTHR43725:SF32">
    <property type="entry name" value="NAD-DEPENDENT EPIMERASE_DEHYDRATASE DOMAIN-CONTAINING PROTEIN"/>
    <property type="match status" value="1"/>
</dbReference>
<accession>A0A6A4V432</accession>
<feature type="domain" description="NAD-dependent epimerase/dehydratase" evidence="1">
    <location>
        <begin position="7"/>
        <end position="229"/>
    </location>
</feature>
<dbReference type="InterPro" id="IPR001509">
    <property type="entry name" value="Epimerase_deHydtase"/>
</dbReference>
<dbReference type="InterPro" id="IPR036291">
    <property type="entry name" value="NAD(P)-bd_dom_sf"/>
</dbReference>
<dbReference type="Pfam" id="PF01370">
    <property type="entry name" value="Epimerase"/>
    <property type="match status" value="1"/>
</dbReference>
<evidence type="ECO:0000259" key="1">
    <source>
        <dbReference type="Pfam" id="PF01370"/>
    </source>
</evidence>
<organism evidence="2 3">
    <name type="scientific">Amphibalanus amphitrite</name>
    <name type="common">Striped barnacle</name>
    <name type="synonym">Balanus amphitrite</name>
    <dbReference type="NCBI Taxonomy" id="1232801"/>
    <lineage>
        <taxon>Eukaryota</taxon>
        <taxon>Metazoa</taxon>
        <taxon>Ecdysozoa</taxon>
        <taxon>Arthropoda</taxon>
        <taxon>Crustacea</taxon>
        <taxon>Multicrustacea</taxon>
        <taxon>Cirripedia</taxon>
        <taxon>Thoracica</taxon>
        <taxon>Thoracicalcarea</taxon>
        <taxon>Balanomorpha</taxon>
        <taxon>Balanoidea</taxon>
        <taxon>Balanidae</taxon>
        <taxon>Amphibalaninae</taxon>
        <taxon>Amphibalanus</taxon>
    </lineage>
</organism>
<name>A0A6A4V432_AMPAM</name>
<dbReference type="PANTHER" id="PTHR43725">
    <property type="entry name" value="UDP-GLUCOSE 4-EPIMERASE"/>
    <property type="match status" value="1"/>
</dbReference>
<sequence>MSPKQSVLMVGGNGLMGGETASLLISEGTFDLTLLNRGTVYFDSAQRIDPHVNHICCDRRGSLTELESETTRRGRWDFVIDFCAYRASDVTNLLAALDGRFGHYVYISSDSVYEVSAPSAGGGPSVEEDARRPEDPAERARLAAADPYGDGKLAVEEALEAAGVPYTALRLPDVLGPRDTSRRWWVHQAWLQHAPLVGRPVPVSAAVAGRTTSYVFAPDVARAVRRVMELEIATELGGFKHPLTELTDDPARHGLLPSVDDTLPSVTRGPVSIARARRELGFEPTPWPQVLRETVQFCREAFYRFPEERQHVLQNLKYVAVDDEHRQRLEHAFAELVEDGAMKSM</sequence>
<dbReference type="Proteomes" id="UP000440578">
    <property type="component" value="Unassembled WGS sequence"/>
</dbReference>
<gene>
    <name evidence="2" type="primary">CSP41B</name>
    <name evidence="2" type="ORF">FJT64_012328</name>
</gene>
<dbReference type="GO" id="GO:0005829">
    <property type="term" value="C:cytosol"/>
    <property type="evidence" value="ECO:0007669"/>
    <property type="project" value="TreeGrafter"/>
</dbReference>
<proteinExistence type="predicted"/>
<keyword evidence="3" id="KW-1185">Reference proteome</keyword>
<evidence type="ECO:0000313" key="3">
    <source>
        <dbReference type="Proteomes" id="UP000440578"/>
    </source>
</evidence>
<dbReference type="SUPFAM" id="SSF51735">
    <property type="entry name" value="NAD(P)-binding Rossmann-fold domains"/>
    <property type="match status" value="1"/>
</dbReference>
<dbReference type="EMBL" id="VIIS01002032">
    <property type="protein sequence ID" value="KAF0289396.1"/>
    <property type="molecule type" value="Genomic_DNA"/>
</dbReference>
<dbReference type="OrthoDB" id="16464at2759"/>
<comment type="caution">
    <text evidence="2">The sequence shown here is derived from an EMBL/GenBank/DDBJ whole genome shotgun (WGS) entry which is preliminary data.</text>
</comment>
<protein>
    <submittedName>
        <fullName evidence="2">Chloroplast stem-loop binding protein b, chloroplastic</fullName>
    </submittedName>
</protein>
<dbReference type="AlphaFoldDB" id="A0A6A4V432"/>
<dbReference type="Gene3D" id="3.40.50.720">
    <property type="entry name" value="NAD(P)-binding Rossmann-like Domain"/>
    <property type="match status" value="1"/>
</dbReference>
<reference evidence="2 3" key="1">
    <citation type="submission" date="2019-07" db="EMBL/GenBank/DDBJ databases">
        <title>Draft genome assembly of a fouling barnacle, Amphibalanus amphitrite (Darwin, 1854): The first reference genome for Thecostraca.</title>
        <authorList>
            <person name="Kim W."/>
        </authorList>
    </citation>
    <scope>NUCLEOTIDE SEQUENCE [LARGE SCALE GENOMIC DNA]</scope>
    <source>
        <strain evidence="2">SNU_AA5</strain>
        <tissue evidence="2">Soma without cirri and trophi</tissue>
    </source>
</reference>
<dbReference type="GO" id="GO:0005996">
    <property type="term" value="P:monosaccharide metabolic process"/>
    <property type="evidence" value="ECO:0007669"/>
    <property type="project" value="TreeGrafter"/>
</dbReference>
<dbReference type="GO" id="GO:0003978">
    <property type="term" value="F:UDP-glucose 4-epimerase activity"/>
    <property type="evidence" value="ECO:0007669"/>
    <property type="project" value="TreeGrafter"/>
</dbReference>